<comment type="caution">
    <text evidence="2">The sequence shown here is derived from an EMBL/GenBank/DDBJ whole genome shotgun (WGS) entry which is preliminary data.</text>
</comment>
<dbReference type="EMBL" id="NPDN01000004">
    <property type="protein sequence ID" value="PJZ25942.1"/>
    <property type="molecule type" value="Genomic_DNA"/>
</dbReference>
<dbReference type="GO" id="GO:0016020">
    <property type="term" value="C:membrane"/>
    <property type="evidence" value="ECO:0007669"/>
    <property type="project" value="TreeGrafter"/>
</dbReference>
<dbReference type="SUPFAM" id="SSF53474">
    <property type="entry name" value="alpha/beta-Hydrolases"/>
    <property type="match status" value="1"/>
</dbReference>
<organism evidence="2 3">
    <name type="scientific">Leptospira hartskeerlii</name>
    <dbReference type="NCBI Taxonomy" id="2023177"/>
    <lineage>
        <taxon>Bacteria</taxon>
        <taxon>Pseudomonadati</taxon>
        <taxon>Spirochaetota</taxon>
        <taxon>Spirochaetia</taxon>
        <taxon>Leptospirales</taxon>
        <taxon>Leptospiraceae</taxon>
        <taxon>Leptospira</taxon>
    </lineage>
</organism>
<dbReference type="PANTHER" id="PTHR43798">
    <property type="entry name" value="MONOACYLGLYCEROL LIPASE"/>
    <property type="match status" value="1"/>
</dbReference>
<dbReference type="AlphaFoldDB" id="A0A2M9XEE0"/>
<sequence length="262" mass="29028">MLHGGGPGASGISNYSKNIEILAENFRVIVPDMPGYGGSSKGINRKDPFGDLAATMLQFLNVLDVSKVHVIGNSLGGACALRMGLEKPNIISSLILMGPGGIDTTRSLPTKGLNRLFDYYSGKGPSLEKITDFIREYLVYEGSKVPSALIEERYKSSIDPEVVKAPPLRRPKGIPNFKNFDFTRDPRLMKCEIPTLVLWGTEDKVNRPSGGLSLQKRLQNCDLYLFNKTGHWVQWERAEEFNSITKLFISLHSQSKALGRIQ</sequence>
<dbReference type="GO" id="GO:0047372">
    <property type="term" value="F:monoacylglycerol lipase activity"/>
    <property type="evidence" value="ECO:0007669"/>
    <property type="project" value="TreeGrafter"/>
</dbReference>
<evidence type="ECO:0000313" key="3">
    <source>
        <dbReference type="Proteomes" id="UP000232196"/>
    </source>
</evidence>
<dbReference type="InterPro" id="IPR029058">
    <property type="entry name" value="AB_hydrolase_fold"/>
</dbReference>
<keyword evidence="2" id="KW-0378">Hydrolase</keyword>
<protein>
    <submittedName>
        <fullName evidence="2">2-hydroxy-6-ketonona-2,4-dienedioic acid hydrolase</fullName>
    </submittedName>
</protein>
<evidence type="ECO:0000259" key="1">
    <source>
        <dbReference type="Pfam" id="PF00561"/>
    </source>
</evidence>
<keyword evidence="3" id="KW-1185">Reference proteome</keyword>
<dbReference type="Gene3D" id="3.40.50.1820">
    <property type="entry name" value="alpha/beta hydrolase"/>
    <property type="match status" value="1"/>
</dbReference>
<reference evidence="2 3" key="1">
    <citation type="submission" date="2017-07" db="EMBL/GenBank/DDBJ databases">
        <title>Leptospira spp. isolated from tropical soils.</title>
        <authorList>
            <person name="Thibeaux R."/>
            <person name="Iraola G."/>
            <person name="Ferres I."/>
            <person name="Bierque E."/>
            <person name="Girault D."/>
            <person name="Soupe-Gilbert M.-E."/>
            <person name="Picardeau M."/>
            <person name="Goarant C."/>
        </authorList>
    </citation>
    <scope>NUCLEOTIDE SEQUENCE [LARGE SCALE GENOMIC DNA]</scope>
    <source>
        <strain evidence="2 3">MCA1-C-A1</strain>
    </source>
</reference>
<dbReference type="InterPro" id="IPR000639">
    <property type="entry name" value="Epox_hydrolase-like"/>
</dbReference>
<evidence type="ECO:0000313" key="2">
    <source>
        <dbReference type="EMBL" id="PJZ25942.1"/>
    </source>
</evidence>
<dbReference type="GO" id="GO:0046464">
    <property type="term" value="P:acylglycerol catabolic process"/>
    <property type="evidence" value="ECO:0007669"/>
    <property type="project" value="TreeGrafter"/>
</dbReference>
<dbReference type="InterPro" id="IPR050266">
    <property type="entry name" value="AB_hydrolase_sf"/>
</dbReference>
<dbReference type="PRINTS" id="PR00412">
    <property type="entry name" value="EPOXHYDRLASE"/>
</dbReference>
<proteinExistence type="predicted"/>
<dbReference type="Pfam" id="PF00561">
    <property type="entry name" value="Abhydrolase_1"/>
    <property type="match status" value="1"/>
</dbReference>
<dbReference type="PANTHER" id="PTHR43798:SF33">
    <property type="entry name" value="HYDROLASE, PUTATIVE (AFU_ORTHOLOGUE AFUA_2G14860)-RELATED"/>
    <property type="match status" value="1"/>
</dbReference>
<dbReference type="Proteomes" id="UP000232196">
    <property type="component" value="Unassembled WGS sequence"/>
</dbReference>
<feature type="domain" description="AB hydrolase-1" evidence="1">
    <location>
        <begin position="2"/>
        <end position="237"/>
    </location>
</feature>
<accession>A0A2M9XEE0</accession>
<dbReference type="PRINTS" id="PR00111">
    <property type="entry name" value="ABHYDROLASE"/>
</dbReference>
<name>A0A2M9XEE0_9LEPT</name>
<dbReference type="InterPro" id="IPR000073">
    <property type="entry name" value="AB_hydrolase_1"/>
</dbReference>
<gene>
    <name evidence="2" type="ORF">CH357_08455</name>
</gene>
<dbReference type="OrthoDB" id="252464at2"/>